<dbReference type="KEGG" id="fpz:LA55_2078"/>
<dbReference type="InterPro" id="IPR004812">
    <property type="entry name" value="Efflux_drug-R_Bcr/CmlA"/>
</dbReference>
<feature type="transmembrane region" description="Helical" evidence="8">
    <location>
        <begin position="284"/>
        <end position="303"/>
    </location>
</feature>
<dbReference type="CDD" id="cd17320">
    <property type="entry name" value="MFS_MdfA_MDR_like"/>
    <property type="match status" value="1"/>
</dbReference>
<sequence length="412" mass="45396">MILVRKKPLGVVVLTIFTIALGCGYFFGAMMFTPSLPAITDYFDTSSSLSRMTVSSFFVTMAISQLIYGPASDKYGRKPLILIGSIIFALGSILCIISHSIIFLIFSRAIQGLGAGALITLARTLVQDSFRKEHFLKAVSWMSIFFAVAPAISPVIGGFLQFHFGWQSNFIFMLIFAVSLFIAVLFLLPETNKDKNPKAMNISHLISNYLTVAKNKKFWIYLLFIITGLSGGISFDVIGSFILIKDYHLTSVAFGLISTLLLMMIIVSRLLTSMILLKYMDKNKVILLGLFIMFLSSNVLIILDLLNLLGLFDLLFILAIFFLACGIVIPISAANLLSLFDNMKGVASAFYGSMQMCGIFLVSIIASSMNPSIGFMLSIISVLSVISFIIGLRIFYKGNNLFKIRSNTIKSA</sequence>
<evidence type="ECO:0000256" key="4">
    <source>
        <dbReference type="ARBA" id="ARBA00022475"/>
    </source>
</evidence>
<feature type="transmembrane region" description="Helical" evidence="8">
    <location>
        <begin position="218"/>
        <end position="244"/>
    </location>
</feature>
<feature type="domain" description="Major facilitator superfamily (MFS) profile" evidence="9">
    <location>
        <begin position="12"/>
        <end position="399"/>
    </location>
</feature>
<feature type="transmembrane region" description="Helical" evidence="8">
    <location>
        <begin position="375"/>
        <end position="396"/>
    </location>
</feature>
<gene>
    <name evidence="10" type="ORF">LA55_2078</name>
</gene>
<dbReference type="PANTHER" id="PTHR43124">
    <property type="entry name" value="PURINE EFFLUX PUMP PBUE"/>
    <property type="match status" value="1"/>
</dbReference>
<proteinExistence type="inferred from homology"/>
<feature type="transmembrane region" description="Helical" evidence="8">
    <location>
        <begin position="9"/>
        <end position="28"/>
    </location>
</feature>
<evidence type="ECO:0000313" key="11">
    <source>
        <dbReference type="Proteomes" id="UP000031830"/>
    </source>
</evidence>
<organism evidence="10 11">
    <name type="scientific">Francisella philomiragia</name>
    <dbReference type="NCBI Taxonomy" id="28110"/>
    <lineage>
        <taxon>Bacteria</taxon>
        <taxon>Pseudomonadati</taxon>
        <taxon>Pseudomonadota</taxon>
        <taxon>Gammaproteobacteria</taxon>
        <taxon>Thiotrichales</taxon>
        <taxon>Francisellaceae</taxon>
        <taxon>Francisella</taxon>
    </lineage>
</organism>
<feature type="transmembrane region" description="Helical" evidence="8">
    <location>
        <begin position="109"/>
        <end position="126"/>
    </location>
</feature>
<keyword evidence="8" id="KW-0997">Cell inner membrane</keyword>
<dbReference type="RefSeq" id="WP_044527065.1">
    <property type="nucleotide sequence ID" value="NZ_CP009440.1"/>
</dbReference>
<evidence type="ECO:0000256" key="6">
    <source>
        <dbReference type="ARBA" id="ARBA00022989"/>
    </source>
</evidence>
<dbReference type="GO" id="GO:0042910">
    <property type="term" value="F:xenobiotic transmembrane transporter activity"/>
    <property type="evidence" value="ECO:0007669"/>
    <property type="project" value="InterPro"/>
</dbReference>
<feature type="transmembrane region" description="Helical" evidence="8">
    <location>
        <begin position="48"/>
        <end position="68"/>
    </location>
</feature>
<feature type="transmembrane region" description="Helical" evidence="8">
    <location>
        <begin position="315"/>
        <end position="337"/>
    </location>
</feature>
<dbReference type="PANTHER" id="PTHR43124:SF3">
    <property type="entry name" value="CHLORAMPHENICOL EFFLUX PUMP RV0191"/>
    <property type="match status" value="1"/>
</dbReference>
<reference evidence="10 11" key="1">
    <citation type="journal article" date="2015" name="Genome Announc.">
        <title>Genome sequencing of 18 francisella strains to aid in assay development and testing.</title>
        <authorList>
            <person name="Johnson S.L."/>
            <person name="Daligault H.E."/>
            <person name="Davenport K.W."/>
            <person name="Coyne S.R."/>
            <person name="Frey K.G."/>
            <person name="Koroleva G.I."/>
            <person name="Broomall S.M."/>
            <person name="Bishop-Lilly K.A."/>
            <person name="Bruce D.C."/>
            <person name="Chertkov O."/>
            <person name="Freitas T."/>
            <person name="Jaissle J."/>
            <person name="Ladner J.T."/>
            <person name="Rosenzweig C.N."/>
            <person name="Gibbons H.S."/>
            <person name="Palacios G.F."/>
            <person name="Redden C.L."/>
            <person name="Xu Y."/>
            <person name="Minogue T.D."/>
            <person name="Chain P.S."/>
        </authorList>
    </citation>
    <scope>NUCLEOTIDE SEQUENCE [LARGE SCALE GENOMIC DNA]</scope>
    <source>
        <strain evidence="10 11">GA01-2794</strain>
    </source>
</reference>
<comment type="subcellular location">
    <subcellularLocation>
        <location evidence="8">Cell inner membrane</location>
        <topology evidence="8">Multi-pass membrane protein</topology>
    </subcellularLocation>
    <subcellularLocation>
        <location evidence="1">Cell membrane</location>
        <topology evidence="1">Multi-pass membrane protein</topology>
    </subcellularLocation>
</comment>
<dbReference type="InterPro" id="IPR011701">
    <property type="entry name" value="MFS"/>
</dbReference>
<evidence type="ECO:0000256" key="3">
    <source>
        <dbReference type="ARBA" id="ARBA00022448"/>
    </source>
</evidence>
<dbReference type="SUPFAM" id="SSF103473">
    <property type="entry name" value="MFS general substrate transporter"/>
    <property type="match status" value="1"/>
</dbReference>
<dbReference type="EMBL" id="CP009440">
    <property type="protein sequence ID" value="AJI52976.1"/>
    <property type="molecule type" value="Genomic_DNA"/>
</dbReference>
<dbReference type="AlphaFoldDB" id="A0A0B6D2A4"/>
<feature type="transmembrane region" description="Helical" evidence="8">
    <location>
        <begin position="349"/>
        <end position="369"/>
    </location>
</feature>
<evidence type="ECO:0000256" key="1">
    <source>
        <dbReference type="ARBA" id="ARBA00004651"/>
    </source>
</evidence>
<dbReference type="OrthoDB" id="5670831at2"/>
<keyword evidence="3 8" id="KW-0813">Transport</keyword>
<evidence type="ECO:0000256" key="8">
    <source>
        <dbReference type="RuleBase" id="RU365088"/>
    </source>
</evidence>
<feature type="transmembrane region" description="Helical" evidence="8">
    <location>
        <begin position="250"/>
        <end position="272"/>
    </location>
</feature>
<feature type="transmembrane region" description="Helical" evidence="8">
    <location>
        <begin position="80"/>
        <end position="103"/>
    </location>
</feature>
<evidence type="ECO:0000256" key="2">
    <source>
        <dbReference type="ARBA" id="ARBA00006236"/>
    </source>
</evidence>
<dbReference type="PROSITE" id="PS51257">
    <property type="entry name" value="PROKAR_LIPOPROTEIN"/>
    <property type="match status" value="1"/>
</dbReference>
<dbReference type="Proteomes" id="UP000031830">
    <property type="component" value="Chromosome"/>
</dbReference>
<dbReference type="Pfam" id="PF07690">
    <property type="entry name" value="MFS_1"/>
    <property type="match status" value="1"/>
</dbReference>
<evidence type="ECO:0000313" key="10">
    <source>
        <dbReference type="EMBL" id="AJI52976.1"/>
    </source>
</evidence>
<dbReference type="InterPro" id="IPR050189">
    <property type="entry name" value="MFS_Efflux_Transporters"/>
</dbReference>
<feature type="transmembrane region" description="Helical" evidence="8">
    <location>
        <begin position="170"/>
        <end position="188"/>
    </location>
</feature>
<comment type="similarity">
    <text evidence="2 8">Belongs to the major facilitator superfamily. Bcr/CmlA family.</text>
</comment>
<dbReference type="PROSITE" id="PS50850">
    <property type="entry name" value="MFS"/>
    <property type="match status" value="1"/>
</dbReference>
<evidence type="ECO:0000259" key="9">
    <source>
        <dbReference type="PROSITE" id="PS50850"/>
    </source>
</evidence>
<dbReference type="InterPro" id="IPR036259">
    <property type="entry name" value="MFS_trans_sf"/>
</dbReference>
<keyword evidence="5 8" id="KW-0812">Transmembrane</keyword>
<dbReference type="GO" id="GO:0005886">
    <property type="term" value="C:plasma membrane"/>
    <property type="evidence" value="ECO:0007669"/>
    <property type="project" value="UniProtKB-SubCell"/>
</dbReference>
<dbReference type="GO" id="GO:1990961">
    <property type="term" value="P:xenobiotic detoxification by transmembrane export across the plasma membrane"/>
    <property type="evidence" value="ECO:0007669"/>
    <property type="project" value="InterPro"/>
</dbReference>
<dbReference type="NCBIfam" id="TIGR00710">
    <property type="entry name" value="efflux_Bcr_CflA"/>
    <property type="match status" value="1"/>
</dbReference>
<dbReference type="Gene3D" id="1.20.1720.10">
    <property type="entry name" value="Multidrug resistance protein D"/>
    <property type="match status" value="1"/>
</dbReference>
<name>A0A0B6D2A4_9GAMM</name>
<keyword evidence="7 8" id="KW-0472">Membrane</keyword>
<protein>
    <recommendedName>
        <fullName evidence="8">Bcr/CflA family efflux transporter</fullName>
    </recommendedName>
</protein>
<dbReference type="InterPro" id="IPR020846">
    <property type="entry name" value="MFS_dom"/>
</dbReference>
<keyword evidence="4" id="KW-1003">Cell membrane</keyword>
<feature type="transmembrane region" description="Helical" evidence="8">
    <location>
        <begin position="138"/>
        <end position="164"/>
    </location>
</feature>
<accession>A0A0B6D2A4</accession>
<evidence type="ECO:0000256" key="7">
    <source>
        <dbReference type="ARBA" id="ARBA00023136"/>
    </source>
</evidence>
<keyword evidence="6 8" id="KW-1133">Transmembrane helix</keyword>
<evidence type="ECO:0000256" key="5">
    <source>
        <dbReference type="ARBA" id="ARBA00022692"/>
    </source>
</evidence>